<dbReference type="SUPFAM" id="SSF53756">
    <property type="entry name" value="UDP-Glycosyltransferase/glycogen phosphorylase"/>
    <property type="match status" value="1"/>
</dbReference>
<dbReference type="Pfam" id="PF00535">
    <property type="entry name" value="Glycos_transf_2"/>
    <property type="match status" value="1"/>
</dbReference>
<evidence type="ECO:0000256" key="3">
    <source>
        <dbReference type="ARBA" id="ARBA00022475"/>
    </source>
</evidence>
<protein>
    <submittedName>
        <fullName evidence="8">Bifunctional glycosyltransferase family 2 protein/CDP-glycerol:glycerophosphate glycerophosphotransferase</fullName>
    </submittedName>
</protein>
<dbReference type="GO" id="GO:0019350">
    <property type="term" value="P:teichoic acid biosynthetic process"/>
    <property type="evidence" value="ECO:0007669"/>
    <property type="project" value="UniProtKB-KW"/>
</dbReference>
<dbReference type="InterPro" id="IPR001173">
    <property type="entry name" value="Glyco_trans_2-like"/>
</dbReference>
<feature type="domain" description="Glycosyltransferase 2-like" evidence="7">
    <location>
        <begin position="7"/>
        <end position="128"/>
    </location>
</feature>
<dbReference type="SUPFAM" id="SSF53448">
    <property type="entry name" value="Nucleotide-diphospho-sugar transferases"/>
    <property type="match status" value="1"/>
</dbReference>
<dbReference type="Gene3D" id="3.90.550.10">
    <property type="entry name" value="Spore Coat Polysaccharide Biosynthesis Protein SpsA, Chain A"/>
    <property type="match status" value="1"/>
</dbReference>
<accession>A0A6H9YTF0</accession>
<keyword evidence="4 8" id="KW-0808">Transferase</keyword>
<evidence type="ECO:0000256" key="6">
    <source>
        <dbReference type="ARBA" id="ARBA00023136"/>
    </source>
</evidence>
<dbReference type="GO" id="GO:0047355">
    <property type="term" value="F:CDP-glycerol glycerophosphotransferase activity"/>
    <property type="evidence" value="ECO:0007669"/>
    <property type="project" value="InterPro"/>
</dbReference>
<dbReference type="InterPro" id="IPR051612">
    <property type="entry name" value="Teichoic_Acid_Biosynth"/>
</dbReference>
<dbReference type="EMBL" id="WBMT01000002">
    <property type="protein sequence ID" value="KAB2351554.1"/>
    <property type="molecule type" value="Genomic_DNA"/>
</dbReference>
<dbReference type="InterPro" id="IPR007554">
    <property type="entry name" value="Glycerophosphate_synth"/>
</dbReference>
<dbReference type="Proteomes" id="UP000468735">
    <property type="component" value="Unassembled WGS sequence"/>
</dbReference>
<keyword evidence="5" id="KW-0777">Teichoic acid biosynthesis</keyword>
<dbReference type="PANTHER" id="PTHR37316:SF3">
    <property type="entry name" value="TEICHOIC ACID GLYCEROL-PHOSPHATE TRANSFERASE"/>
    <property type="match status" value="1"/>
</dbReference>
<keyword evidence="3" id="KW-1003">Cell membrane</keyword>
<dbReference type="InterPro" id="IPR043148">
    <property type="entry name" value="TagF_C"/>
</dbReference>
<evidence type="ECO:0000256" key="2">
    <source>
        <dbReference type="ARBA" id="ARBA00010488"/>
    </source>
</evidence>
<comment type="caution">
    <text evidence="8">The sequence shown here is derived from an EMBL/GenBank/DDBJ whole genome shotgun (WGS) entry which is preliminary data.</text>
</comment>
<evidence type="ECO:0000256" key="1">
    <source>
        <dbReference type="ARBA" id="ARBA00004202"/>
    </source>
</evidence>
<dbReference type="InterPro" id="IPR043149">
    <property type="entry name" value="TagF_N"/>
</dbReference>
<keyword evidence="9" id="KW-1185">Reference proteome</keyword>
<comment type="similarity">
    <text evidence="2">Belongs to the CDP-glycerol glycerophosphotransferase family.</text>
</comment>
<dbReference type="CDD" id="cd00761">
    <property type="entry name" value="Glyco_tranf_GTA_type"/>
    <property type="match status" value="1"/>
</dbReference>
<dbReference type="Pfam" id="PF04464">
    <property type="entry name" value="Glyphos_transf"/>
    <property type="match status" value="1"/>
</dbReference>
<evidence type="ECO:0000313" key="8">
    <source>
        <dbReference type="EMBL" id="KAB2351554.1"/>
    </source>
</evidence>
<proteinExistence type="inferred from homology"/>
<dbReference type="AlphaFoldDB" id="A0A6H9YTF0"/>
<dbReference type="Gene3D" id="3.40.50.12580">
    <property type="match status" value="1"/>
</dbReference>
<organism evidence="8 9">
    <name type="scientific">Actinomadura rudentiformis</name>
    <dbReference type="NCBI Taxonomy" id="359158"/>
    <lineage>
        <taxon>Bacteria</taxon>
        <taxon>Bacillati</taxon>
        <taxon>Actinomycetota</taxon>
        <taxon>Actinomycetes</taxon>
        <taxon>Streptosporangiales</taxon>
        <taxon>Thermomonosporaceae</taxon>
        <taxon>Actinomadura</taxon>
    </lineage>
</organism>
<evidence type="ECO:0000256" key="5">
    <source>
        <dbReference type="ARBA" id="ARBA00022944"/>
    </source>
</evidence>
<evidence type="ECO:0000313" key="9">
    <source>
        <dbReference type="Proteomes" id="UP000468735"/>
    </source>
</evidence>
<gene>
    <name evidence="8" type="ORF">F8566_04810</name>
</gene>
<reference evidence="8 9" key="1">
    <citation type="submission" date="2019-09" db="EMBL/GenBank/DDBJ databases">
        <title>Actinomadura physcomitrii sp. nov., a novel actinomycete isolated from moss [Physcomitrium sphaericum (Ludw) Fuernr].</title>
        <authorList>
            <person name="Zhuang X."/>
            <person name="Liu C."/>
        </authorList>
    </citation>
    <scope>NUCLEOTIDE SEQUENCE [LARGE SCALE GENOMIC DNA]</scope>
    <source>
        <strain evidence="8 9">HMC1</strain>
    </source>
</reference>
<evidence type="ECO:0000256" key="4">
    <source>
        <dbReference type="ARBA" id="ARBA00022679"/>
    </source>
</evidence>
<evidence type="ECO:0000259" key="7">
    <source>
        <dbReference type="Pfam" id="PF00535"/>
    </source>
</evidence>
<dbReference type="OrthoDB" id="3183633at2"/>
<keyword evidence="6" id="KW-0472">Membrane</keyword>
<dbReference type="InterPro" id="IPR029044">
    <property type="entry name" value="Nucleotide-diphossugar_trans"/>
</dbReference>
<dbReference type="Gene3D" id="3.40.50.11820">
    <property type="match status" value="1"/>
</dbReference>
<sequence>MVPNLISVVVLARRSGTDLAETLASLAAQTHRTLEVLVVDGGTGAGADVTLPDERFRLIREGAPGRGAARNIGVREATGEFLAFAEDGDVLPEHALATLHAALTAGDSDFAAGNVGIRREGGAGTRLSPVHKKAFATDLAGTHIRRHEALLDDRLVGNKLFRASFWERSGLAFPDVNRDDDLAVAVPAYYLADAVDVVSEVVVRRFADVAPAPSAVPQDAADGFAAVEAALAALDGRWKPKERRRFLAAVLDRELRAFLEGLPDTTDEERDQVVAQAAAHADWLDPKALAALPAITRLKWHLAAQKKRGELVKVVRYGRGKPNPSIVREGMRRYVVHPYWKDDKLGVPQETYRARSEVALRGRVHEVSWRDGKLVVTGEAYINSVSSRRKWTAIKGVSLRSGRKRIPLLARQTPKPGKKSGAWTGFEFTLDPKRLKRRGGWRDGVWDVEATVFNAGVLRSARLRGGTGGSGARPPYHYVTDDVRIVPKVVDGALRIAVETVTTKATGLRWAGDGVELDGVTTGAVPAELSLALGDEVVRVPVTAGDSDQFSGRFSARLPLPSASGGTDPHAIDDTRDWAVLVDGQPLVLAEGVADLERLIGSQEVFAGRGPSGYLRLQLRTARLLVTAADWSDDGTLVLTGSHAAYDAGEIVIRSRGRRKDYPFTVKASGDGTLVCHIPAAAMPSVAGVLPLRQGRWDVLFRPTGGRPLAVRTTPEISVGPQPSVEIALRAYSLESQGNNLVVHVTSNLTAEERGAGATAMRAEARKRVAKDGLRDAVLFSCFNGRQYSDSPRAIHEELVRRGVDMEQLWVVNDGQVELPDTLQAVRLNGREWHEAVASSRYIITNHRLGDWFQRHPDQVVLQTWHGTPLKKIGRDLKEVHFAYAPGMKKALQAQTQAKSADVPATPNLPEWTHLLSPNPFSTEIFRRAFGFKGEIIEAGYPRNDVLYHPESDRIAASVRAKLGIPEDKKVVLYAPTWRDDQYYSRGRYKFDMRLNLAQAQAALGDDHVLLVRLHSNVVDGVPEDGNGFVFDVSLYPDIAELYLISDMMITDYSSVMFDFANTRRPMLFFTYDLADYRDRLRGFYFDFEKEAPGPLLETSDALIGAIRNVDEAAADHELRYKNFVDRFCPLDDGHAAARVIEKVFPGLSG</sequence>
<dbReference type="GO" id="GO:0005886">
    <property type="term" value="C:plasma membrane"/>
    <property type="evidence" value="ECO:0007669"/>
    <property type="project" value="UniProtKB-SubCell"/>
</dbReference>
<dbReference type="PANTHER" id="PTHR37316">
    <property type="entry name" value="TEICHOIC ACID GLYCEROL-PHOSPHATE PRIMASE"/>
    <property type="match status" value="1"/>
</dbReference>
<comment type="subcellular location">
    <subcellularLocation>
        <location evidence="1">Cell membrane</location>
        <topology evidence="1">Peripheral membrane protein</topology>
    </subcellularLocation>
</comment>
<name>A0A6H9YTF0_9ACTN</name>